<dbReference type="GO" id="GO:0005829">
    <property type="term" value="C:cytosol"/>
    <property type="evidence" value="ECO:0007669"/>
    <property type="project" value="GOC"/>
</dbReference>
<sequence>MELKSLSSKNDKSEYEWGEVGQNLAKVDLTNEQLLKMLVKSQLRCPLEVEIELNHPIEAASRGYSFIISFSKSLALREHILPFCMGEVWVITACLALIKATTFDYNSSGAEHRKGVLLSSGISLARVKFIRLAYLIGFSL</sequence>
<reference evidence="1 3" key="1">
    <citation type="submission" date="2024-01" db="EMBL/GenBank/DDBJ databases">
        <title>The genomes of 5 underutilized Papilionoideae crops provide insights into root nodulation and disease resistanc.</title>
        <authorList>
            <person name="Jiang F."/>
        </authorList>
    </citation>
    <scope>NUCLEOTIDE SEQUENCE [LARGE SCALE GENOMIC DNA]</scope>
    <source>
        <strain evidence="1">DUOXIRENSHENG_FW03</strain>
        <tissue evidence="1">Leaves</tissue>
    </source>
</reference>
<name>A0AAN9NP31_PSOTE</name>
<dbReference type="EMBL" id="JAYMYS010000022">
    <property type="protein sequence ID" value="KAK7376564.1"/>
    <property type="molecule type" value="Genomic_DNA"/>
</dbReference>
<proteinExistence type="predicted"/>
<evidence type="ECO:0000313" key="2">
    <source>
        <dbReference type="EMBL" id="KAK7376564.1"/>
    </source>
</evidence>
<comment type="caution">
    <text evidence="1">The sequence shown here is derived from an EMBL/GenBank/DDBJ whole genome shotgun (WGS) entry which is preliminary data.</text>
</comment>
<evidence type="ECO:0000313" key="1">
    <source>
        <dbReference type="EMBL" id="KAK7376561.1"/>
    </source>
</evidence>
<organism evidence="1 3">
    <name type="scientific">Psophocarpus tetragonolobus</name>
    <name type="common">Winged bean</name>
    <name type="synonym">Dolichos tetragonolobus</name>
    <dbReference type="NCBI Taxonomy" id="3891"/>
    <lineage>
        <taxon>Eukaryota</taxon>
        <taxon>Viridiplantae</taxon>
        <taxon>Streptophyta</taxon>
        <taxon>Embryophyta</taxon>
        <taxon>Tracheophyta</taxon>
        <taxon>Spermatophyta</taxon>
        <taxon>Magnoliopsida</taxon>
        <taxon>eudicotyledons</taxon>
        <taxon>Gunneridae</taxon>
        <taxon>Pentapetalae</taxon>
        <taxon>rosids</taxon>
        <taxon>fabids</taxon>
        <taxon>Fabales</taxon>
        <taxon>Fabaceae</taxon>
        <taxon>Papilionoideae</taxon>
        <taxon>50 kb inversion clade</taxon>
        <taxon>NPAAA clade</taxon>
        <taxon>indigoferoid/millettioid clade</taxon>
        <taxon>Phaseoleae</taxon>
        <taxon>Psophocarpus</taxon>
    </lineage>
</organism>
<dbReference type="AlphaFoldDB" id="A0AAN9NP31"/>
<dbReference type="GO" id="GO:1990071">
    <property type="term" value="C:TRAPPII protein complex"/>
    <property type="evidence" value="ECO:0007669"/>
    <property type="project" value="InterPro"/>
</dbReference>
<keyword evidence="3" id="KW-1185">Reference proteome</keyword>
<gene>
    <name evidence="1" type="ORF">VNO78_34504</name>
    <name evidence="2" type="ORF">VNO78_34507</name>
</gene>
<dbReference type="InterPro" id="IPR045126">
    <property type="entry name" value="TRAPPC10/Trs130"/>
</dbReference>
<dbReference type="EMBL" id="JAYMYS010000022">
    <property type="protein sequence ID" value="KAK7376561.1"/>
    <property type="molecule type" value="Genomic_DNA"/>
</dbReference>
<dbReference type="GO" id="GO:0006891">
    <property type="term" value="P:intra-Golgi vesicle-mediated transport"/>
    <property type="evidence" value="ECO:0007669"/>
    <property type="project" value="TreeGrafter"/>
</dbReference>
<dbReference type="PANTHER" id="PTHR13251:SF3">
    <property type="entry name" value="TRAFFICKING PROTEIN PARTICLE COMPLEX SUBUNIT 10"/>
    <property type="match status" value="1"/>
</dbReference>
<dbReference type="PANTHER" id="PTHR13251">
    <property type="entry name" value="EPILEPSY HOLOPROSENCEPHALY CANDIDATE 1/TMEM1"/>
    <property type="match status" value="1"/>
</dbReference>
<dbReference type="Proteomes" id="UP001386955">
    <property type="component" value="Unassembled WGS sequence"/>
</dbReference>
<dbReference type="GO" id="GO:0034498">
    <property type="term" value="P:early endosome to Golgi transport"/>
    <property type="evidence" value="ECO:0007669"/>
    <property type="project" value="TreeGrafter"/>
</dbReference>
<accession>A0AAN9NP31</accession>
<protein>
    <submittedName>
        <fullName evidence="1">Uncharacterized protein</fullName>
    </submittedName>
</protein>
<evidence type="ECO:0000313" key="3">
    <source>
        <dbReference type="Proteomes" id="UP001386955"/>
    </source>
</evidence>